<keyword evidence="2 3" id="KW-0539">Nucleus</keyword>
<evidence type="ECO:0000256" key="3">
    <source>
        <dbReference type="PROSITE-ProRule" id="PRU00357"/>
    </source>
</evidence>
<dbReference type="InterPro" id="IPR010402">
    <property type="entry name" value="CCT_domain"/>
</dbReference>
<dbReference type="OrthoDB" id="153872at2759"/>
<proteinExistence type="predicted"/>
<evidence type="ECO:0000313" key="6">
    <source>
        <dbReference type="Proteomes" id="UP000515123"/>
    </source>
</evidence>
<evidence type="ECO:0000313" key="7">
    <source>
        <dbReference type="RefSeq" id="XP_020101427.1"/>
    </source>
</evidence>
<dbReference type="GeneID" id="109719263"/>
<sequence>MFPCSCSSSSSSCDFLDFNPAPVRRVYSTGDLQGMNGLQVSAAESYNINGHEGGGIGGRVGRYSAEERKERIEKYRSKRNQRNFHKKITYACRKTLADSRPRVRGRFARNGEPEMETEVEIETEAAENGYYENFDYNVCNNYDQTQNSGGGGSEKTLADSWPRVRGRLARNVEAEMEVETEAAENGYCENFGYNIHSSYNQTQNGGSGNDSNTQWGPQTSALTDEEEDRYYVGDELWVEFGDVFSVNFLS</sequence>
<dbReference type="AlphaFoldDB" id="A0A6P5G0R3"/>
<organism evidence="6 7">
    <name type="scientific">Ananas comosus</name>
    <name type="common">Pineapple</name>
    <name type="synonym">Ananas ananas</name>
    <dbReference type="NCBI Taxonomy" id="4615"/>
    <lineage>
        <taxon>Eukaryota</taxon>
        <taxon>Viridiplantae</taxon>
        <taxon>Streptophyta</taxon>
        <taxon>Embryophyta</taxon>
        <taxon>Tracheophyta</taxon>
        <taxon>Spermatophyta</taxon>
        <taxon>Magnoliopsida</taxon>
        <taxon>Liliopsida</taxon>
        <taxon>Poales</taxon>
        <taxon>Bromeliaceae</taxon>
        <taxon>Bromelioideae</taxon>
        <taxon>Ananas</taxon>
    </lineage>
</organism>
<evidence type="ECO:0000256" key="2">
    <source>
        <dbReference type="ARBA" id="ARBA00023242"/>
    </source>
</evidence>
<evidence type="ECO:0000256" key="1">
    <source>
        <dbReference type="ARBA" id="ARBA00004123"/>
    </source>
</evidence>
<name>A0A6P5G0R3_ANACO</name>
<reference evidence="6" key="1">
    <citation type="journal article" date="2015" name="Nat. Genet.">
        <title>The pineapple genome and the evolution of CAM photosynthesis.</title>
        <authorList>
            <person name="Ming R."/>
            <person name="VanBuren R."/>
            <person name="Wai C.M."/>
            <person name="Tang H."/>
            <person name="Schatz M.C."/>
            <person name="Bowers J.E."/>
            <person name="Lyons E."/>
            <person name="Wang M.L."/>
            <person name="Chen J."/>
            <person name="Biggers E."/>
            <person name="Zhang J."/>
            <person name="Huang L."/>
            <person name="Zhang L."/>
            <person name="Miao W."/>
            <person name="Zhang J."/>
            <person name="Ye Z."/>
            <person name="Miao C."/>
            <person name="Lin Z."/>
            <person name="Wang H."/>
            <person name="Zhou H."/>
            <person name="Yim W.C."/>
            <person name="Priest H.D."/>
            <person name="Zheng C."/>
            <person name="Woodhouse M."/>
            <person name="Edger P.P."/>
            <person name="Guyot R."/>
            <person name="Guo H.B."/>
            <person name="Guo H."/>
            <person name="Zheng G."/>
            <person name="Singh R."/>
            <person name="Sharma A."/>
            <person name="Min X."/>
            <person name="Zheng Y."/>
            <person name="Lee H."/>
            <person name="Gurtowski J."/>
            <person name="Sedlazeck F.J."/>
            <person name="Harkess A."/>
            <person name="McKain M.R."/>
            <person name="Liao Z."/>
            <person name="Fang J."/>
            <person name="Liu J."/>
            <person name="Zhang X."/>
            <person name="Zhang Q."/>
            <person name="Hu W."/>
            <person name="Qin Y."/>
            <person name="Wang K."/>
            <person name="Chen L.Y."/>
            <person name="Shirley N."/>
            <person name="Lin Y.R."/>
            <person name="Liu L.Y."/>
            <person name="Hernandez A.G."/>
            <person name="Wright C.L."/>
            <person name="Bulone V."/>
            <person name="Tuskan G.A."/>
            <person name="Heath K."/>
            <person name="Zee F."/>
            <person name="Moore P.H."/>
            <person name="Sunkar R."/>
            <person name="Leebens-Mack J.H."/>
            <person name="Mockler T."/>
            <person name="Bennetzen J.L."/>
            <person name="Freeling M."/>
            <person name="Sankoff D."/>
            <person name="Paterson A.H."/>
            <person name="Zhu X."/>
            <person name="Yang X."/>
            <person name="Smith J.A."/>
            <person name="Cushman J.C."/>
            <person name="Paull R.E."/>
            <person name="Yu Q."/>
        </authorList>
    </citation>
    <scope>NUCLEOTIDE SEQUENCE [LARGE SCALE GENOMIC DNA]</scope>
    <source>
        <strain evidence="6">cv. F153</strain>
    </source>
</reference>
<dbReference type="Proteomes" id="UP000515123">
    <property type="component" value="Linkage group 13"/>
</dbReference>
<evidence type="ECO:0000259" key="5">
    <source>
        <dbReference type="PROSITE" id="PS51017"/>
    </source>
</evidence>
<dbReference type="PANTHER" id="PTHR31319:SF114">
    <property type="entry name" value="OS12G0262400 PROTEIN"/>
    <property type="match status" value="1"/>
</dbReference>
<dbReference type="GO" id="GO:0009909">
    <property type="term" value="P:regulation of flower development"/>
    <property type="evidence" value="ECO:0007669"/>
    <property type="project" value="InterPro"/>
</dbReference>
<dbReference type="GO" id="GO:0003700">
    <property type="term" value="F:DNA-binding transcription factor activity"/>
    <property type="evidence" value="ECO:0007669"/>
    <property type="project" value="TreeGrafter"/>
</dbReference>
<protein>
    <submittedName>
        <fullName evidence="7">Uncharacterized protein LOC109719263</fullName>
    </submittedName>
</protein>
<dbReference type="PROSITE" id="PS51017">
    <property type="entry name" value="CCT"/>
    <property type="match status" value="1"/>
</dbReference>
<gene>
    <name evidence="7" type="primary">LOC109719263</name>
</gene>
<keyword evidence="6" id="KW-1185">Reference proteome</keyword>
<dbReference type="Gramene" id="Aco014237.1.mrna1">
    <property type="protein sequence ID" value="Aco014237.1.mrna1"/>
    <property type="gene ID" value="Aco014237.1.path1"/>
</dbReference>
<feature type="region of interest" description="Disordered" evidence="4">
    <location>
        <begin position="199"/>
        <end position="219"/>
    </location>
</feature>
<dbReference type="Pfam" id="PF06203">
    <property type="entry name" value="CCT"/>
    <property type="match status" value="1"/>
</dbReference>
<dbReference type="RefSeq" id="XP_020101427.1">
    <property type="nucleotide sequence ID" value="XM_020245838.1"/>
</dbReference>
<dbReference type="GO" id="GO:0005634">
    <property type="term" value="C:nucleus"/>
    <property type="evidence" value="ECO:0007669"/>
    <property type="project" value="UniProtKB-SubCell"/>
</dbReference>
<accession>A0A6P5G0R3</accession>
<dbReference type="InterPro" id="IPR045281">
    <property type="entry name" value="CONSTANS-like"/>
</dbReference>
<feature type="domain" description="CCT" evidence="5">
    <location>
        <begin position="68"/>
        <end position="110"/>
    </location>
</feature>
<comment type="subcellular location">
    <subcellularLocation>
        <location evidence="1 3">Nucleus</location>
    </subcellularLocation>
</comment>
<reference evidence="7" key="2">
    <citation type="submission" date="2025-08" db="UniProtKB">
        <authorList>
            <consortium name="RefSeq"/>
        </authorList>
    </citation>
    <scope>IDENTIFICATION</scope>
    <source>
        <tissue evidence="7">Leaf</tissue>
    </source>
</reference>
<dbReference type="PANTHER" id="PTHR31319">
    <property type="entry name" value="ZINC FINGER PROTEIN CONSTANS-LIKE 4"/>
    <property type="match status" value="1"/>
</dbReference>
<evidence type="ECO:0000256" key="4">
    <source>
        <dbReference type="SAM" id="MobiDB-lite"/>
    </source>
</evidence>